<feature type="transmembrane region" description="Helical" evidence="5">
    <location>
        <begin position="117"/>
        <end position="138"/>
    </location>
</feature>
<evidence type="ECO:0000256" key="3">
    <source>
        <dbReference type="ARBA" id="ARBA00022989"/>
    </source>
</evidence>
<keyword evidence="5 6" id="KW-0520">NAD</keyword>
<proteinExistence type="inferred from homology"/>
<gene>
    <name evidence="5 7" type="primary">nuoH</name>
    <name evidence="7" type="ORF">ENV62_06780</name>
</gene>
<keyword evidence="7" id="KW-0560">Oxidoreductase</keyword>
<dbReference type="GO" id="GO:0005886">
    <property type="term" value="C:plasma membrane"/>
    <property type="evidence" value="ECO:0007669"/>
    <property type="project" value="UniProtKB-SubCell"/>
</dbReference>
<dbReference type="PANTHER" id="PTHR11432">
    <property type="entry name" value="NADH DEHYDROGENASE SUBUNIT 1"/>
    <property type="match status" value="1"/>
</dbReference>
<keyword evidence="4 5" id="KW-0472">Membrane</keyword>
<dbReference type="PANTHER" id="PTHR11432:SF3">
    <property type="entry name" value="NADH-UBIQUINONE OXIDOREDUCTASE CHAIN 1"/>
    <property type="match status" value="1"/>
</dbReference>
<comment type="similarity">
    <text evidence="5 6">Belongs to the complex I subunit 1 family.</text>
</comment>
<keyword evidence="3 5" id="KW-1133">Transmembrane helix</keyword>
<feature type="transmembrane region" description="Helical" evidence="5">
    <location>
        <begin position="187"/>
        <end position="206"/>
    </location>
</feature>
<reference evidence="7" key="1">
    <citation type="journal article" date="2020" name="mSystems">
        <title>Genome- and Community-Level Interaction Insights into Carbon Utilization and Element Cycling Functions of Hydrothermarchaeota in Hydrothermal Sediment.</title>
        <authorList>
            <person name="Zhou Z."/>
            <person name="Liu Y."/>
            <person name="Xu W."/>
            <person name="Pan J."/>
            <person name="Luo Z.H."/>
            <person name="Li M."/>
        </authorList>
    </citation>
    <scope>NUCLEOTIDE SEQUENCE [LARGE SCALE GENOMIC DNA]</scope>
    <source>
        <strain evidence="7">SpSt-776</strain>
    </source>
</reference>
<sequence>METAATIFGSDLFRMIVGLIGVIALVSVNALFLIWMERKVAAHMQLRPGPMEVGWHGAIQTIADALKLLGKELITPEDVDRPVYLLAPIVIFLPVLVSFLVIPFAPKLIIRDMHVGVLLILSFATLTVLAILMAGWASNNKYSVFGAIRSVAQNVAYEIPLLITVMSIILMVGSFSLVDIVKAQERYWFILIQPLAFILYITCATAETNRAPFDLPEAESELVAGFHTEYSGMRFALFFLAEYTNMFIVSALATVFFLGGWRGPFLPGWAWFLIKVYAMIFLIMWFRWTFPRVRFDQLITFAWKILIPLAFANLLLTAFVMKLF</sequence>
<comment type="function">
    <text evidence="5">NDH-1 shuttles electrons from NADH, via FMN and iron-sulfur (Fe-S) centers, to quinones in the respiratory chain. The immediate electron acceptor for the enzyme in this species is believed to be ubiquinone. Couples the redox reaction to proton translocation (for every two electrons transferred, four hydrogen ions are translocated across the cytoplasmic membrane), and thus conserves the redox energy in a proton gradient. This subunit may bind ubiquinone.</text>
</comment>
<evidence type="ECO:0000256" key="4">
    <source>
        <dbReference type="ARBA" id="ARBA00023136"/>
    </source>
</evidence>
<evidence type="ECO:0000256" key="2">
    <source>
        <dbReference type="ARBA" id="ARBA00022692"/>
    </source>
</evidence>
<feature type="transmembrane region" description="Helical" evidence="5">
    <location>
        <begin position="298"/>
        <end position="321"/>
    </location>
</feature>
<keyword evidence="5" id="KW-0830">Ubiquinone</keyword>
<feature type="transmembrane region" description="Helical" evidence="5">
    <location>
        <begin position="159"/>
        <end position="181"/>
    </location>
</feature>
<dbReference type="EC" id="7.1.1.-" evidence="5"/>
<evidence type="ECO:0000256" key="6">
    <source>
        <dbReference type="RuleBase" id="RU000471"/>
    </source>
</evidence>
<dbReference type="NCBIfam" id="NF004741">
    <property type="entry name" value="PRK06076.1-2"/>
    <property type="match status" value="1"/>
</dbReference>
<accession>A0A7C3SJ46</accession>
<keyword evidence="5" id="KW-1278">Translocase</keyword>
<comment type="catalytic activity">
    <reaction evidence="5">
        <text>a quinone + NADH + 5 H(+)(in) = a quinol + NAD(+) + 4 H(+)(out)</text>
        <dbReference type="Rhea" id="RHEA:57888"/>
        <dbReference type="ChEBI" id="CHEBI:15378"/>
        <dbReference type="ChEBI" id="CHEBI:24646"/>
        <dbReference type="ChEBI" id="CHEBI:57540"/>
        <dbReference type="ChEBI" id="CHEBI:57945"/>
        <dbReference type="ChEBI" id="CHEBI:132124"/>
    </reaction>
</comment>
<dbReference type="GO" id="GO:0048038">
    <property type="term" value="F:quinone binding"/>
    <property type="evidence" value="ECO:0007669"/>
    <property type="project" value="UniProtKB-KW"/>
</dbReference>
<protein>
    <recommendedName>
        <fullName evidence="5">NADH-quinone oxidoreductase subunit H</fullName>
        <ecNumber evidence="5">7.1.1.-</ecNumber>
    </recommendedName>
    <alternativeName>
        <fullName evidence="5">NADH dehydrogenase I subunit H</fullName>
    </alternativeName>
    <alternativeName>
        <fullName evidence="5">NDH-1 subunit H</fullName>
    </alternativeName>
</protein>
<dbReference type="GO" id="GO:0016655">
    <property type="term" value="F:oxidoreductase activity, acting on NAD(P)H, quinone or similar compound as acceptor"/>
    <property type="evidence" value="ECO:0007669"/>
    <property type="project" value="UniProtKB-UniRule"/>
</dbReference>
<dbReference type="GO" id="GO:0009060">
    <property type="term" value="P:aerobic respiration"/>
    <property type="evidence" value="ECO:0007669"/>
    <property type="project" value="TreeGrafter"/>
</dbReference>
<evidence type="ECO:0000256" key="5">
    <source>
        <dbReference type="HAMAP-Rule" id="MF_01350"/>
    </source>
</evidence>
<feature type="transmembrane region" description="Helical" evidence="5">
    <location>
        <begin position="83"/>
        <end position="105"/>
    </location>
</feature>
<dbReference type="InterPro" id="IPR018086">
    <property type="entry name" value="NADH_UbQ_OxRdtase_su1_CS"/>
</dbReference>
<comment type="subunit">
    <text evidence="5">NDH-1 is composed of 14 different subunits. Subunits NuoA, H, J, K, L, M, N constitute the membrane sector of the complex.</text>
</comment>
<name>A0A7C3SJ46_9BACT</name>
<dbReference type="PROSITE" id="PS00668">
    <property type="entry name" value="COMPLEX1_ND1_2"/>
    <property type="match status" value="1"/>
</dbReference>
<dbReference type="EMBL" id="DTHB01000046">
    <property type="protein sequence ID" value="HGB14921.1"/>
    <property type="molecule type" value="Genomic_DNA"/>
</dbReference>
<keyword evidence="2 5" id="KW-0812">Transmembrane</keyword>
<dbReference type="PROSITE" id="PS00667">
    <property type="entry name" value="COMPLEX1_ND1_1"/>
    <property type="match status" value="1"/>
</dbReference>
<dbReference type="GO" id="GO:0003954">
    <property type="term" value="F:NADH dehydrogenase activity"/>
    <property type="evidence" value="ECO:0007669"/>
    <property type="project" value="TreeGrafter"/>
</dbReference>
<comment type="subcellular location">
    <subcellularLocation>
        <location evidence="5 6">Cell membrane</location>
        <topology evidence="5 6">Multi-pass membrane protein</topology>
    </subcellularLocation>
    <subcellularLocation>
        <location evidence="1">Membrane</location>
        <topology evidence="1">Multi-pass membrane protein</topology>
    </subcellularLocation>
</comment>
<feature type="transmembrane region" description="Helical" evidence="5">
    <location>
        <begin position="235"/>
        <end position="257"/>
    </location>
</feature>
<dbReference type="Pfam" id="PF00146">
    <property type="entry name" value="NADHdh"/>
    <property type="match status" value="1"/>
</dbReference>
<keyword evidence="5" id="KW-1003">Cell membrane</keyword>
<dbReference type="InterPro" id="IPR001694">
    <property type="entry name" value="NADH_UbQ_OxRdtase_su1/FPO"/>
</dbReference>
<dbReference type="HAMAP" id="MF_01350">
    <property type="entry name" value="NDH1_NuoH"/>
    <property type="match status" value="1"/>
</dbReference>
<keyword evidence="5" id="KW-0874">Quinone</keyword>
<evidence type="ECO:0000313" key="7">
    <source>
        <dbReference type="EMBL" id="HGB14921.1"/>
    </source>
</evidence>
<organism evidence="7">
    <name type="scientific">Desulfobacca acetoxidans</name>
    <dbReference type="NCBI Taxonomy" id="60893"/>
    <lineage>
        <taxon>Bacteria</taxon>
        <taxon>Pseudomonadati</taxon>
        <taxon>Thermodesulfobacteriota</taxon>
        <taxon>Desulfobaccia</taxon>
        <taxon>Desulfobaccales</taxon>
        <taxon>Desulfobaccaceae</taxon>
        <taxon>Desulfobacca</taxon>
    </lineage>
</organism>
<evidence type="ECO:0000256" key="1">
    <source>
        <dbReference type="ARBA" id="ARBA00004141"/>
    </source>
</evidence>
<feature type="transmembrane region" description="Helical" evidence="5">
    <location>
        <begin position="269"/>
        <end position="286"/>
    </location>
</feature>
<comment type="caution">
    <text evidence="7">The sequence shown here is derived from an EMBL/GenBank/DDBJ whole genome shotgun (WGS) entry which is preliminary data.</text>
</comment>
<feature type="transmembrane region" description="Helical" evidence="5">
    <location>
        <begin position="12"/>
        <end position="35"/>
    </location>
</feature>
<dbReference type="AlphaFoldDB" id="A0A7C3SJ46"/>